<name>A0A0J8GTI1_9ALTE</name>
<dbReference type="Gene3D" id="2.130.10.130">
    <property type="entry name" value="Integrin alpha, N-terminal"/>
    <property type="match status" value="1"/>
</dbReference>
<dbReference type="InterPro" id="IPR027039">
    <property type="entry name" value="Crtac1"/>
</dbReference>
<dbReference type="PANTHER" id="PTHR16026:SF0">
    <property type="entry name" value="CARTILAGE ACIDIC PROTEIN 1"/>
    <property type="match status" value="1"/>
</dbReference>
<organism evidence="3 4">
    <name type="scientific">Catenovulum maritimum</name>
    <dbReference type="NCBI Taxonomy" id="1513271"/>
    <lineage>
        <taxon>Bacteria</taxon>
        <taxon>Pseudomonadati</taxon>
        <taxon>Pseudomonadota</taxon>
        <taxon>Gammaproteobacteria</taxon>
        <taxon>Alteromonadales</taxon>
        <taxon>Alteromonadaceae</taxon>
        <taxon>Catenovulum</taxon>
    </lineage>
</organism>
<dbReference type="InterPro" id="IPR013517">
    <property type="entry name" value="FG-GAP"/>
</dbReference>
<feature type="domain" description="ASPIC/UnbV" evidence="2">
    <location>
        <begin position="569"/>
        <end position="633"/>
    </location>
</feature>
<dbReference type="InterPro" id="IPR028994">
    <property type="entry name" value="Integrin_alpha_N"/>
</dbReference>
<proteinExistence type="predicted"/>
<reference evidence="3 4" key="1">
    <citation type="submission" date="2015-04" db="EMBL/GenBank/DDBJ databases">
        <title>Draft Genome Sequence of the Novel Agar-Digesting Marine Bacterium Q1.</title>
        <authorList>
            <person name="Li Y."/>
            <person name="Li D."/>
            <person name="Chen G."/>
            <person name="Du Z."/>
        </authorList>
    </citation>
    <scope>NUCLEOTIDE SEQUENCE [LARGE SCALE GENOMIC DNA]</scope>
    <source>
        <strain evidence="3 4">Q1</strain>
    </source>
</reference>
<dbReference type="Pfam" id="PF07593">
    <property type="entry name" value="UnbV_ASPIC"/>
    <property type="match status" value="1"/>
</dbReference>
<keyword evidence="1" id="KW-0732">Signal</keyword>
<sequence>MALKNKIMLVIALGVTGCSTTDMTTNMTKSKIVFNDVSQQVGLITEANWKYGGPTIADINNDGHYDLLLTNHNTTPIELFMANGDGTYRKNKDIYPIVDLHGIAAGDYDLDGDQDVLISLGGGNGTTPQPQRLLRNDNGEFTDVTVEAGLSEMGARGRAVRWVDIDNDGDLDFMQVNAEKMISEDVPRNILFENLGNGKFVYRASSGFEDIDAERVLITDFNNDGKFDLIAFNAYHATSIWQGNGDFNFKDVTAEVFPQAPDGYHGVLTAAQADIDNDGDLDYYFARGKLYYTIANNAISFNKQKRRLDLRDEGNKSQDGLTLHANGDLTLTDFSHFPRAKRMEFMPVYLGESKSQITTPAQAVSISQQQAQGFPTEITETGWYIGYLGNGEWRVEWKLTDNLAWDIRASFSGVEDYKADWIPQSLGLSDVLLRNDNGKFVDISENLPSVSQDNNWGVVTGDFNNDSLADFFVYRFGELKERVTDALFINQGNNQFKAQMQHGAATELGMDSHGDMGAAFDYDFDGKLDLLSGDDDNGRWHLYQNQTDLTGMNSLLLRVGYSATGIDPLGAKVTVTTADSQQFQLIGSHSASHSQSVMNICHFGLAKANQVEKITVVWRDGSTQTMEDVGINEMQRIGQFN</sequence>
<evidence type="ECO:0000313" key="3">
    <source>
        <dbReference type="EMBL" id="KMT66047.1"/>
    </source>
</evidence>
<dbReference type="InterPro" id="IPR011519">
    <property type="entry name" value="UnbV_ASPIC"/>
</dbReference>
<dbReference type="PANTHER" id="PTHR16026">
    <property type="entry name" value="CARTILAGE ACIDIC PROTEIN 1"/>
    <property type="match status" value="1"/>
</dbReference>
<dbReference type="SUPFAM" id="SSF69318">
    <property type="entry name" value="Integrin alpha N-terminal domain"/>
    <property type="match status" value="2"/>
</dbReference>
<dbReference type="RefSeq" id="WP_048690822.1">
    <property type="nucleotide sequence ID" value="NZ_KQ130485.1"/>
</dbReference>
<keyword evidence="4" id="KW-1185">Reference proteome</keyword>
<protein>
    <submittedName>
        <fullName evidence="3">RNA-binding protein</fullName>
    </submittedName>
</protein>
<dbReference type="Pfam" id="PF13517">
    <property type="entry name" value="FG-GAP_3"/>
    <property type="match status" value="2"/>
</dbReference>
<evidence type="ECO:0000313" key="4">
    <source>
        <dbReference type="Proteomes" id="UP000037600"/>
    </source>
</evidence>
<dbReference type="PATRIC" id="fig|1513271.3.peg.1282"/>
<evidence type="ECO:0000259" key="2">
    <source>
        <dbReference type="Pfam" id="PF07593"/>
    </source>
</evidence>
<evidence type="ECO:0000256" key="1">
    <source>
        <dbReference type="ARBA" id="ARBA00022729"/>
    </source>
</evidence>
<dbReference type="AlphaFoldDB" id="A0A0J8GTI1"/>
<gene>
    <name evidence="3" type="ORF">XM47_06260</name>
</gene>
<dbReference type="PROSITE" id="PS51257">
    <property type="entry name" value="PROKAR_LIPOPROTEIN"/>
    <property type="match status" value="1"/>
</dbReference>
<dbReference type="EMBL" id="LAZL01000007">
    <property type="protein sequence ID" value="KMT66047.1"/>
    <property type="molecule type" value="Genomic_DNA"/>
</dbReference>
<dbReference type="Proteomes" id="UP000037600">
    <property type="component" value="Unassembled WGS sequence"/>
</dbReference>
<comment type="caution">
    <text evidence="3">The sequence shown here is derived from an EMBL/GenBank/DDBJ whole genome shotgun (WGS) entry which is preliminary data.</text>
</comment>
<dbReference type="STRING" id="1513271.XM47_06260"/>
<accession>A0A0J8GTI1</accession>
<dbReference type="OrthoDB" id="100785at2"/>